<dbReference type="EMBL" id="VBAL01000060">
    <property type="protein sequence ID" value="TMJ03604.1"/>
    <property type="molecule type" value="Genomic_DNA"/>
</dbReference>
<evidence type="ECO:0000313" key="19">
    <source>
        <dbReference type="Proteomes" id="UP000319353"/>
    </source>
</evidence>
<dbReference type="GO" id="GO:0008817">
    <property type="term" value="F:corrinoid adenosyltransferase activity"/>
    <property type="evidence" value="ECO:0007669"/>
    <property type="project" value="UniProtKB-UniRule"/>
</dbReference>
<evidence type="ECO:0000256" key="7">
    <source>
        <dbReference type="ARBA" id="ARBA00022679"/>
    </source>
</evidence>
<evidence type="ECO:0000256" key="14">
    <source>
        <dbReference type="ARBA" id="ARBA00048692"/>
    </source>
</evidence>
<evidence type="ECO:0000256" key="12">
    <source>
        <dbReference type="ARBA" id="ARBA00033354"/>
    </source>
</evidence>
<comment type="catalytic activity">
    <reaction evidence="13 15">
        <text>2 cob(II)yrinate a,c diamide + reduced [electron-transfer flavoprotein] + 2 ATP = 2 adenosylcob(III)yrinate a,c-diamide + 2 triphosphate + oxidized [electron-transfer flavoprotein] + 3 H(+)</text>
        <dbReference type="Rhea" id="RHEA:11528"/>
        <dbReference type="Rhea" id="RHEA-COMP:10685"/>
        <dbReference type="Rhea" id="RHEA-COMP:10686"/>
        <dbReference type="ChEBI" id="CHEBI:15378"/>
        <dbReference type="ChEBI" id="CHEBI:18036"/>
        <dbReference type="ChEBI" id="CHEBI:30616"/>
        <dbReference type="ChEBI" id="CHEBI:57692"/>
        <dbReference type="ChEBI" id="CHEBI:58307"/>
        <dbReference type="ChEBI" id="CHEBI:58503"/>
        <dbReference type="ChEBI" id="CHEBI:58537"/>
        <dbReference type="EC" id="2.5.1.17"/>
    </reaction>
</comment>
<dbReference type="Pfam" id="PF01923">
    <property type="entry name" value="Cob_adeno_trans"/>
    <property type="match status" value="1"/>
</dbReference>
<comment type="catalytic activity">
    <reaction evidence="14 15">
        <text>2 cob(II)alamin + reduced [electron-transfer flavoprotein] + 2 ATP = 2 adenosylcob(III)alamin + 2 triphosphate + oxidized [electron-transfer flavoprotein] + 3 H(+)</text>
        <dbReference type="Rhea" id="RHEA:28671"/>
        <dbReference type="Rhea" id="RHEA-COMP:10685"/>
        <dbReference type="Rhea" id="RHEA-COMP:10686"/>
        <dbReference type="ChEBI" id="CHEBI:15378"/>
        <dbReference type="ChEBI" id="CHEBI:16304"/>
        <dbReference type="ChEBI" id="CHEBI:18036"/>
        <dbReference type="ChEBI" id="CHEBI:18408"/>
        <dbReference type="ChEBI" id="CHEBI:30616"/>
        <dbReference type="ChEBI" id="CHEBI:57692"/>
        <dbReference type="ChEBI" id="CHEBI:58307"/>
        <dbReference type="EC" id="2.5.1.17"/>
    </reaction>
</comment>
<dbReference type="AlphaFoldDB" id="A0A537L6G4"/>
<evidence type="ECO:0000256" key="6">
    <source>
        <dbReference type="ARBA" id="ARBA00022573"/>
    </source>
</evidence>
<feature type="region of interest" description="Disordered" evidence="16">
    <location>
        <begin position="187"/>
        <end position="211"/>
    </location>
</feature>
<comment type="pathway">
    <text evidence="1 15">Cofactor biosynthesis; adenosylcobalamin biosynthesis; adenosylcobalamin from cob(II)yrinate a,c-diamide: step 2/7.</text>
</comment>
<dbReference type="PANTHER" id="PTHR12213">
    <property type="entry name" value="CORRINOID ADENOSYLTRANSFERASE"/>
    <property type="match status" value="1"/>
</dbReference>
<feature type="region of interest" description="Disordered" evidence="16">
    <location>
        <begin position="1"/>
        <end position="31"/>
    </location>
</feature>
<dbReference type="Proteomes" id="UP000319353">
    <property type="component" value="Unassembled WGS sequence"/>
</dbReference>
<comment type="subunit">
    <text evidence="3">Homotrimer.</text>
</comment>
<protein>
    <recommendedName>
        <fullName evidence="5 15">Corrinoid adenosyltransferase</fullName>
        <ecNumber evidence="4 15">2.5.1.17</ecNumber>
    </recommendedName>
    <alternativeName>
        <fullName evidence="10 15">Cob(II)alamin adenosyltransferase</fullName>
    </alternativeName>
    <alternativeName>
        <fullName evidence="12 15">Cob(II)yrinic acid a,c-diamide adenosyltransferase</fullName>
    </alternativeName>
    <alternativeName>
        <fullName evidence="11 15">Cobinamide/cobalamin adenosyltransferase</fullName>
    </alternativeName>
</protein>
<evidence type="ECO:0000256" key="16">
    <source>
        <dbReference type="SAM" id="MobiDB-lite"/>
    </source>
</evidence>
<gene>
    <name evidence="18" type="ORF">E6H01_05190</name>
</gene>
<evidence type="ECO:0000313" key="18">
    <source>
        <dbReference type="EMBL" id="TMJ03604.1"/>
    </source>
</evidence>
<evidence type="ECO:0000256" key="10">
    <source>
        <dbReference type="ARBA" id="ARBA00031529"/>
    </source>
</evidence>
<dbReference type="InterPro" id="IPR016030">
    <property type="entry name" value="CblAdoTrfase-like"/>
</dbReference>
<evidence type="ECO:0000256" key="11">
    <source>
        <dbReference type="ARBA" id="ARBA00033334"/>
    </source>
</evidence>
<evidence type="ECO:0000256" key="3">
    <source>
        <dbReference type="ARBA" id="ARBA00011233"/>
    </source>
</evidence>
<evidence type="ECO:0000256" key="9">
    <source>
        <dbReference type="ARBA" id="ARBA00022840"/>
    </source>
</evidence>
<dbReference type="PANTHER" id="PTHR12213:SF0">
    <property type="entry name" value="CORRINOID ADENOSYLTRANSFERASE MMAB"/>
    <property type="match status" value="1"/>
</dbReference>
<keyword evidence="8 15" id="KW-0547">Nucleotide-binding</keyword>
<keyword evidence="6 15" id="KW-0169">Cobalamin biosynthesis</keyword>
<evidence type="ECO:0000256" key="4">
    <source>
        <dbReference type="ARBA" id="ARBA00012454"/>
    </source>
</evidence>
<reference evidence="18 19" key="1">
    <citation type="journal article" date="2019" name="Nat. Microbiol.">
        <title>Mediterranean grassland soil C-N compound turnover is dependent on rainfall and depth, and is mediated by genomically divergent microorganisms.</title>
        <authorList>
            <person name="Diamond S."/>
            <person name="Andeer P.F."/>
            <person name="Li Z."/>
            <person name="Crits-Christoph A."/>
            <person name="Burstein D."/>
            <person name="Anantharaman K."/>
            <person name="Lane K.R."/>
            <person name="Thomas B.C."/>
            <person name="Pan C."/>
            <person name="Northen T.R."/>
            <person name="Banfield J.F."/>
        </authorList>
    </citation>
    <scope>NUCLEOTIDE SEQUENCE [LARGE SCALE GENOMIC DNA]</scope>
    <source>
        <strain evidence="18">NP_4</strain>
    </source>
</reference>
<keyword evidence="7 15" id="KW-0808">Transferase</keyword>
<dbReference type="GO" id="GO:0009236">
    <property type="term" value="P:cobalamin biosynthetic process"/>
    <property type="evidence" value="ECO:0007669"/>
    <property type="project" value="UniProtKB-UniRule"/>
</dbReference>
<evidence type="ECO:0000256" key="15">
    <source>
        <dbReference type="RuleBase" id="RU366026"/>
    </source>
</evidence>
<evidence type="ECO:0000256" key="8">
    <source>
        <dbReference type="ARBA" id="ARBA00022741"/>
    </source>
</evidence>
<evidence type="ECO:0000256" key="1">
    <source>
        <dbReference type="ARBA" id="ARBA00005121"/>
    </source>
</evidence>
<dbReference type="InterPro" id="IPR036451">
    <property type="entry name" value="CblAdoTrfase-like_sf"/>
</dbReference>
<evidence type="ECO:0000256" key="2">
    <source>
        <dbReference type="ARBA" id="ARBA00007487"/>
    </source>
</evidence>
<organism evidence="18 19">
    <name type="scientific">Candidatus Segetimicrobium genomatis</name>
    <dbReference type="NCBI Taxonomy" id="2569760"/>
    <lineage>
        <taxon>Bacteria</taxon>
        <taxon>Bacillati</taxon>
        <taxon>Candidatus Sysuimicrobiota</taxon>
        <taxon>Candidatus Sysuimicrobiia</taxon>
        <taxon>Candidatus Sysuimicrobiales</taxon>
        <taxon>Candidatus Segetimicrobiaceae</taxon>
        <taxon>Candidatus Segetimicrobium</taxon>
    </lineage>
</organism>
<dbReference type="UniPathway" id="UPA00148">
    <property type="reaction ID" value="UER00233"/>
</dbReference>
<dbReference type="Gene3D" id="1.20.1200.10">
    <property type="entry name" value="Cobalamin adenosyltransferase-like"/>
    <property type="match status" value="1"/>
</dbReference>
<accession>A0A537L6G4</accession>
<comment type="similarity">
    <text evidence="2 15">Belongs to the Cob(I)alamin adenosyltransferase family.</text>
</comment>
<dbReference type="InterPro" id="IPR029499">
    <property type="entry name" value="PduO-typ"/>
</dbReference>
<sequence length="211" mass="22996">MRSGSAAAGGSTGPRIYTRTGDRGETGLIGGRRVPKDHLRVEAYGAVDELNAHLGFVRAQIEDAELVALLDDIQHRLFDLGAELATPAGIADSAPAIDSAEVEQLEHSIDRYQTSLPQLREFILPGGTSLAAALHVARTVCRRAERRLVTLGRKEPVRAGLLQYLNRLSDLLFVLARVANSRAGRSDVVWKKRSNTEGKREEGRGKKEHDA</sequence>
<proteinExistence type="inferred from homology"/>
<feature type="domain" description="Cobalamin adenosyltransferase-like" evidence="17">
    <location>
        <begin position="16"/>
        <end position="179"/>
    </location>
</feature>
<dbReference type="NCBIfam" id="TIGR00636">
    <property type="entry name" value="PduO_Nterm"/>
    <property type="match status" value="1"/>
</dbReference>
<dbReference type="FunFam" id="1.20.1200.10:FF:000001">
    <property type="entry name" value="Cob(I)yrinic acid a,c-diamide adenosyltransferase"/>
    <property type="match status" value="1"/>
</dbReference>
<evidence type="ECO:0000259" key="17">
    <source>
        <dbReference type="Pfam" id="PF01923"/>
    </source>
</evidence>
<comment type="caution">
    <text evidence="18">The sequence shown here is derived from an EMBL/GenBank/DDBJ whole genome shotgun (WGS) entry which is preliminary data.</text>
</comment>
<dbReference type="GO" id="GO:0005524">
    <property type="term" value="F:ATP binding"/>
    <property type="evidence" value="ECO:0007669"/>
    <property type="project" value="UniProtKB-UniRule"/>
</dbReference>
<keyword evidence="9 15" id="KW-0067">ATP-binding</keyword>
<evidence type="ECO:0000256" key="13">
    <source>
        <dbReference type="ARBA" id="ARBA00048555"/>
    </source>
</evidence>
<name>A0A537L6G4_9BACT</name>
<dbReference type="EC" id="2.5.1.17" evidence="4 15"/>
<evidence type="ECO:0000256" key="5">
    <source>
        <dbReference type="ARBA" id="ARBA00020963"/>
    </source>
</evidence>
<dbReference type="SUPFAM" id="SSF89028">
    <property type="entry name" value="Cobalamin adenosyltransferase-like"/>
    <property type="match status" value="1"/>
</dbReference>